<dbReference type="AlphaFoldDB" id="A0AAN8UMJ3"/>
<dbReference type="Proteomes" id="UP001370490">
    <property type="component" value="Unassembled WGS sequence"/>
</dbReference>
<organism evidence="1 2">
    <name type="scientific">Dillenia turbinata</name>
    <dbReference type="NCBI Taxonomy" id="194707"/>
    <lineage>
        <taxon>Eukaryota</taxon>
        <taxon>Viridiplantae</taxon>
        <taxon>Streptophyta</taxon>
        <taxon>Embryophyta</taxon>
        <taxon>Tracheophyta</taxon>
        <taxon>Spermatophyta</taxon>
        <taxon>Magnoliopsida</taxon>
        <taxon>eudicotyledons</taxon>
        <taxon>Gunneridae</taxon>
        <taxon>Pentapetalae</taxon>
        <taxon>Dilleniales</taxon>
        <taxon>Dilleniaceae</taxon>
        <taxon>Dillenia</taxon>
    </lineage>
</organism>
<protein>
    <submittedName>
        <fullName evidence="1">Uncharacterized protein</fullName>
    </submittedName>
</protein>
<reference evidence="1 2" key="1">
    <citation type="submission" date="2023-12" db="EMBL/GenBank/DDBJ databases">
        <title>A high-quality genome assembly for Dillenia turbinata (Dilleniales).</title>
        <authorList>
            <person name="Chanderbali A."/>
        </authorList>
    </citation>
    <scope>NUCLEOTIDE SEQUENCE [LARGE SCALE GENOMIC DNA]</scope>
    <source>
        <strain evidence="1">LSX21</strain>
        <tissue evidence="1">Leaf</tissue>
    </source>
</reference>
<gene>
    <name evidence="1" type="ORF">RJ641_015577</name>
</gene>
<dbReference type="EMBL" id="JBAMMX010000021">
    <property type="protein sequence ID" value="KAK6919673.1"/>
    <property type="molecule type" value="Genomic_DNA"/>
</dbReference>
<name>A0AAN8UMJ3_9MAGN</name>
<evidence type="ECO:0000313" key="2">
    <source>
        <dbReference type="Proteomes" id="UP001370490"/>
    </source>
</evidence>
<comment type="caution">
    <text evidence="1">The sequence shown here is derived from an EMBL/GenBank/DDBJ whole genome shotgun (WGS) entry which is preliminary data.</text>
</comment>
<accession>A0AAN8UMJ3</accession>
<keyword evidence="2" id="KW-1185">Reference proteome</keyword>
<evidence type="ECO:0000313" key="1">
    <source>
        <dbReference type="EMBL" id="KAK6919673.1"/>
    </source>
</evidence>
<sequence length="228" mass="25750">MGSLTKKKKKSIWEACDHLNKFVDERIQIWISLKLSTCCKLQKPSGEIILIKIGFTWQALIHGITISRLSQAELIFLRKIRIITTPGITLSYELTQKVVDSNNVVMSFGQDDNMHMVAKENKTTLPSPAHFIIILSMVSTRTMVKVSNHGYSRKHSSTMRCFQLCIGRGLIFGVYVSIVQQGRLVQQEQGAYQCCGGEAILFLSLTSISLRSSNGDYLFSYEISRKNH</sequence>
<dbReference type="SUPFAM" id="SSF109604">
    <property type="entry name" value="HD-domain/PDEase-like"/>
    <property type="match status" value="1"/>
</dbReference>
<proteinExistence type="predicted"/>